<protein>
    <submittedName>
        <fullName evidence="3">Echinoidin</fullName>
    </submittedName>
</protein>
<dbReference type="EMBL" id="VIIS01000923">
    <property type="protein sequence ID" value="KAF0303673.1"/>
    <property type="molecule type" value="Genomic_DNA"/>
</dbReference>
<dbReference type="Pfam" id="PF00059">
    <property type="entry name" value="Lectin_C"/>
    <property type="match status" value="1"/>
</dbReference>
<keyword evidence="1" id="KW-0732">Signal</keyword>
<dbReference type="SUPFAM" id="SSF56436">
    <property type="entry name" value="C-type lectin-like"/>
    <property type="match status" value="1"/>
</dbReference>
<dbReference type="Proteomes" id="UP000440578">
    <property type="component" value="Unassembled WGS sequence"/>
</dbReference>
<comment type="caution">
    <text evidence="3">The sequence shown here is derived from an EMBL/GenBank/DDBJ whole genome shotgun (WGS) entry which is preliminary data.</text>
</comment>
<accession>A0A6A4WCF1</accession>
<evidence type="ECO:0000256" key="1">
    <source>
        <dbReference type="SAM" id="SignalP"/>
    </source>
</evidence>
<dbReference type="PROSITE" id="PS50041">
    <property type="entry name" value="C_TYPE_LECTIN_2"/>
    <property type="match status" value="1"/>
</dbReference>
<dbReference type="Gene3D" id="3.10.100.10">
    <property type="entry name" value="Mannose-Binding Protein A, subunit A"/>
    <property type="match status" value="1"/>
</dbReference>
<dbReference type="InterPro" id="IPR016186">
    <property type="entry name" value="C-type_lectin-like/link_sf"/>
</dbReference>
<dbReference type="InterPro" id="IPR050111">
    <property type="entry name" value="C-type_lectin/snaclec_domain"/>
</dbReference>
<dbReference type="AlphaFoldDB" id="A0A6A4WCF1"/>
<feature type="domain" description="C-type lectin" evidence="2">
    <location>
        <begin position="140"/>
        <end position="233"/>
    </location>
</feature>
<name>A0A6A4WCF1_AMPAM</name>
<gene>
    <name evidence="3" type="primary">LECE_1</name>
    <name evidence="3" type="ORF">FJT64_024394</name>
</gene>
<reference evidence="3 4" key="1">
    <citation type="submission" date="2019-07" db="EMBL/GenBank/DDBJ databases">
        <title>Draft genome assembly of a fouling barnacle, Amphibalanus amphitrite (Darwin, 1854): The first reference genome for Thecostraca.</title>
        <authorList>
            <person name="Kim W."/>
        </authorList>
    </citation>
    <scope>NUCLEOTIDE SEQUENCE [LARGE SCALE GENOMIC DNA]</scope>
    <source>
        <strain evidence="3">SNU_AA5</strain>
        <tissue evidence="3">Soma without cirri and trophi</tissue>
    </source>
</reference>
<organism evidence="3 4">
    <name type="scientific">Amphibalanus amphitrite</name>
    <name type="common">Striped barnacle</name>
    <name type="synonym">Balanus amphitrite</name>
    <dbReference type="NCBI Taxonomy" id="1232801"/>
    <lineage>
        <taxon>Eukaryota</taxon>
        <taxon>Metazoa</taxon>
        <taxon>Ecdysozoa</taxon>
        <taxon>Arthropoda</taxon>
        <taxon>Crustacea</taxon>
        <taxon>Multicrustacea</taxon>
        <taxon>Cirripedia</taxon>
        <taxon>Thoracica</taxon>
        <taxon>Thoracicalcarea</taxon>
        <taxon>Balanomorpha</taxon>
        <taxon>Balanoidea</taxon>
        <taxon>Balanidae</taxon>
        <taxon>Amphibalaninae</taxon>
        <taxon>Amphibalanus</taxon>
    </lineage>
</organism>
<feature type="chain" id="PRO_5025339511" evidence="1">
    <location>
        <begin position="26"/>
        <end position="242"/>
    </location>
</feature>
<dbReference type="PANTHER" id="PTHR22803">
    <property type="entry name" value="MANNOSE, PHOSPHOLIPASE, LECTIN RECEPTOR RELATED"/>
    <property type="match status" value="1"/>
</dbReference>
<dbReference type="OrthoDB" id="8950604at2759"/>
<proteinExistence type="predicted"/>
<sequence length="242" mass="26389">MDLRTVQRLLVTLLLLLAVPQTAYGQRTLLARFFNRVYSMFSNLIGGERLCPAGGGLIDLATLIPCGAELADCPANLACQRVTTLCRNTLIEVTTSVCMPVRRRGLRCDTHSECATGYCQPGTGTCEFQSCRPGELSVRLDSSCYRFQMDTGLSSYAAARRQCRSSERGLGRLVSINSAAEQEAVRWLLARALVTGIASRPVYLGLSDARREGRFEWQDGSPLLFSAWRGGTPVTAGNTGRP</sequence>
<keyword evidence="4" id="KW-1185">Reference proteome</keyword>
<feature type="signal peptide" evidence="1">
    <location>
        <begin position="1"/>
        <end position="25"/>
    </location>
</feature>
<evidence type="ECO:0000313" key="4">
    <source>
        <dbReference type="Proteomes" id="UP000440578"/>
    </source>
</evidence>
<evidence type="ECO:0000313" key="3">
    <source>
        <dbReference type="EMBL" id="KAF0303673.1"/>
    </source>
</evidence>
<dbReference type="InterPro" id="IPR001304">
    <property type="entry name" value="C-type_lectin-like"/>
</dbReference>
<evidence type="ECO:0000259" key="2">
    <source>
        <dbReference type="PROSITE" id="PS50041"/>
    </source>
</evidence>
<dbReference type="InterPro" id="IPR016187">
    <property type="entry name" value="CTDL_fold"/>
</dbReference>